<comment type="caution">
    <text evidence="2">The sequence shown here is derived from an EMBL/GenBank/DDBJ whole genome shotgun (WGS) entry which is preliminary data.</text>
</comment>
<dbReference type="InterPro" id="IPR039537">
    <property type="entry name" value="Retrotran_Ty1/copia-like"/>
</dbReference>
<evidence type="ECO:0000313" key="3">
    <source>
        <dbReference type="Proteomes" id="UP000257109"/>
    </source>
</evidence>
<dbReference type="EMBL" id="QJKJ01010201">
    <property type="protein sequence ID" value="RDX74384.1"/>
    <property type="molecule type" value="Genomic_DNA"/>
</dbReference>
<dbReference type="Gene3D" id="3.30.420.10">
    <property type="entry name" value="Ribonuclease H-like superfamily/Ribonuclease H"/>
    <property type="match status" value="1"/>
</dbReference>
<dbReference type="GO" id="GO:0003676">
    <property type="term" value="F:nucleic acid binding"/>
    <property type="evidence" value="ECO:0007669"/>
    <property type="project" value="InterPro"/>
</dbReference>
<keyword evidence="3" id="KW-1185">Reference proteome</keyword>
<dbReference type="STRING" id="157652.A0A371F7X3"/>
<dbReference type="InterPro" id="IPR012337">
    <property type="entry name" value="RNaseH-like_sf"/>
</dbReference>
<accession>A0A371F7X3</accession>
<protein>
    <recommendedName>
        <fullName evidence="1">Integrase catalytic domain-containing protein</fullName>
    </recommendedName>
</protein>
<dbReference type="SUPFAM" id="SSF53098">
    <property type="entry name" value="Ribonuclease H-like"/>
    <property type="match status" value="1"/>
</dbReference>
<dbReference type="InterPro" id="IPR036397">
    <property type="entry name" value="RNaseH_sf"/>
</dbReference>
<dbReference type="PANTHER" id="PTHR42648:SF21">
    <property type="entry name" value="CYSTEINE-RICH RLK (RECEPTOR-LIKE PROTEIN KINASE) 8"/>
    <property type="match status" value="1"/>
</dbReference>
<proteinExistence type="predicted"/>
<dbReference type="PROSITE" id="PS50994">
    <property type="entry name" value="INTEGRASE"/>
    <property type="match status" value="1"/>
</dbReference>
<sequence length="179" mass="21004">MGYLLRFKHNLLSISQLCDNGHNASSNKDLFVKLNKSKSNILKNDQWLWHKKLRYASLRLITELNRHHLVRRLPKLVSRTNILYDAYQRETSPTKTGSVSGKRYGLLAVDDYIRWMWVMFLTHKSCIVFFIFCKSIKNEKGVNITSIRSDHGGEFENETFQQLCEDHGIFHNFSTPRTP</sequence>
<evidence type="ECO:0000259" key="1">
    <source>
        <dbReference type="PROSITE" id="PS50994"/>
    </source>
</evidence>
<feature type="non-terminal residue" evidence="2">
    <location>
        <position position="1"/>
    </location>
</feature>
<dbReference type="InterPro" id="IPR001584">
    <property type="entry name" value="Integrase_cat-core"/>
</dbReference>
<dbReference type="AlphaFoldDB" id="A0A371F7X3"/>
<evidence type="ECO:0000313" key="2">
    <source>
        <dbReference type="EMBL" id="RDX74384.1"/>
    </source>
</evidence>
<dbReference type="Proteomes" id="UP000257109">
    <property type="component" value="Unassembled WGS sequence"/>
</dbReference>
<organism evidence="2 3">
    <name type="scientific">Mucuna pruriens</name>
    <name type="common">Velvet bean</name>
    <name type="synonym">Dolichos pruriens</name>
    <dbReference type="NCBI Taxonomy" id="157652"/>
    <lineage>
        <taxon>Eukaryota</taxon>
        <taxon>Viridiplantae</taxon>
        <taxon>Streptophyta</taxon>
        <taxon>Embryophyta</taxon>
        <taxon>Tracheophyta</taxon>
        <taxon>Spermatophyta</taxon>
        <taxon>Magnoliopsida</taxon>
        <taxon>eudicotyledons</taxon>
        <taxon>Gunneridae</taxon>
        <taxon>Pentapetalae</taxon>
        <taxon>rosids</taxon>
        <taxon>fabids</taxon>
        <taxon>Fabales</taxon>
        <taxon>Fabaceae</taxon>
        <taxon>Papilionoideae</taxon>
        <taxon>50 kb inversion clade</taxon>
        <taxon>NPAAA clade</taxon>
        <taxon>indigoferoid/millettioid clade</taxon>
        <taxon>Phaseoleae</taxon>
        <taxon>Mucuna</taxon>
    </lineage>
</organism>
<dbReference type="GO" id="GO:0015074">
    <property type="term" value="P:DNA integration"/>
    <property type="evidence" value="ECO:0007669"/>
    <property type="project" value="InterPro"/>
</dbReference>
<dbReference type="Pfam" id="PF00665">
    <property type="entry name" value="rve"/>
    <property type="match status" value="1"/>
</dbReference>
<feature type="domain" description="Integrase catalytic" evidence="1">
    <location>
        <begin position="70"/>
        <end position="179"/>
    </location>
</feature>
<name>A0A371F7X3_MUCPR</name>
<dbReference type="PANTHER" id="PTHR42648">
    <property type="entry name" value="TRANSPOSASE, PUTATIVE-RELATED"/>
    <property type="match status" value="1"/>
</dbReference>
<dbReference type="OrthoDB" id="1751476at2759"/>
<gene>
    <name evidence="2" type="ORF">CR513_45885</name>
</gene>
<reference evidence="2" key="1">
    <citation type="submission" date="2018-05" db="EMBL/GenBank/DDBJ databases">
        <title>Draft genome of Mucuna pruriens seed.</title>
        <authorList>
            <person name="Nnadi N.E."/>
            <person name="Vos R."/>
            <person name="Hasami M.H."/>
            <person name="Devisetty U.K."/>
            <person name="Aguiy J.C."/>
        </authorList>
    </citation>
    <scope>NUCLEOTIDE SEQUENCE [LARGE SCALE GENOMIC DNA]</scope>
    <source>
        <strain evidence="2">JCA_2017</strain>
    </source>
</reference>